<reference evidence="7 8" key="1">
    <citation type="journal article" date="2010" name="Stand. Genomic Sci.">
        <title>Non-contiguous finished genome sequence of Aminomonas paucivorans type strain (GLU-3).</title>
        <authorList>
            <person name="Pitluck S."/>
            <person name="Yasawong M."/>
            <person name="Held B."/>
            <person name="Lapidus A."/>
            <person name="Nolan M."/>
            <person name="Copeland A."/>
            <person name="Lucas S."/>
            <person name="Del Rio T.G."/>
            <person name="Tice H."/>
            <person name="Cheng J.F."/>
            <person name="Chertkov O."/>
            <person name="Goodwin L."/>
            <person name="Tapia R."/>
            <person name="Han C."/>
            <person name="Liolios K."/>
            <person name="Ivanova N."/>
            <person name="Mavromatis K."/>
            <person name="Ovchinnikova G."/>
            <person name="Pati A."/>
            <person name="Chen A."/>
            <person name="Palaniappan K."/>
            <person name="Land M."/>
            <person name="Hauser L."/>
            <person name="Chang Y.J."/>
            <person name="Jeffries C.D."/>
            <person name="Pukall R."/>
            <person name="Spring S."/>
            <person name="Rohde M."/>
            <person name="Sikorski J."/>
            <person name="Goker M."/>
            <person name="Woyke T."/>
            <person name="Bristow J."/>
            <person name="Eisen J.A."/>
            <person name="Markowitz V."/>
            <person name="Hugenholtz P."/>
            <person name="Kyrpides N.C."/>
            <person name="Klenk H.P."/>
        </authorList>
    </citation>
    <scope>NUCLEOTIDE SEQUENCE [LARGE SCALE GENOMIC DNA]</scope>
    <source>
        <strain evidence="7 8">DSM 12260</strain>
    </source>
</reference>
<keyword evidence="2" id="KW-0805">Transcription regulation</keyword>
<gene>
    <name evidence="7" type="ORF">Apau_0064</name>
</gene>
<evidence type="ECO:0000313" key="8">
    <source>
        <dbReference type="Proteomes" id="UP000005096"/>
    </source>
</evidence>
<feature type="compositionally biased region" description="Polar residues" evidence="5">
    <location>
        <begin position="304"/>
        <end position="313"/>
    </location>
</feature>
<dbReference type="AlphaFoldDB" id="E3CW46"/>
<keyword evidence="4" id="KW-0804">Transcription</keyword>
<sequence>METRFLETFRTAADLGSFTLAARRLGYSQSTVSAQIQALEVEAGTPLFDRSGRRLALTEEGRGMLDLAEEMLALQRRIPHLAGDPLEPQGDLSVAAAESITVARLGDVLGPFRHRHPRVLVRLRNATCSAMTDWVLHGEADLAFIILPTVRHPDLESLSLVEEELLFVGPPEAEEDLLLRALEEGRLEEGFIFTEQGCSYRTLAEHLFRRHGVVLEHTLELWSMEAIGQCVTSGLGIALMPRVYARGGIEAGRYRALKAPPLEEPFRTQVVWRRNRRLSPGAREFLRLTREAAEGWRAAGKLSTHPSTEGCTTPSPPGSGLPQGV</sequence>
<dbReference type="Pfam" id="PF03466">
    <property type="entry name" value="LysR_substrate"/>
    <property type="match status" value="1"/>
</dbReference>
<accession>E3CW46</accession>
<dbReference type="PROSITE" id="PS50931">
    <property type="entry name" value="HTH_LYSR"/>
    <property type="match status" value="1"/>
</dbReference>
<dbReference type="Gene3D" id="1.10.10.10">
    <property type="entry name" value="Winged helix-like DNA-binding domain superfamily/Winged helix DNA-binding domain"/>
    <property type="match status" value="1"/>
</dbReference>
<dbReference type="GO" id="GO:0000976">
    <property type="term" value="F:transcription cis-regulatory region binding"/>
    <property type="evidence" value="ECO:0007669"/>
    <property type="project" value="TreeGrafter"/>
</dbReference>
<dbReference type="GO" id="GO:0003700">
    <property type="term" value="F:DNA-binding transcription factor activity"/>
    <property type="evidence" value="ECO:0007669"/>
    <property type="project" value="InterPro"/>
</dbReference>
<feature type="region of interest" description="Disordered" evidence="5">
    <location>
        <begin position="297"/>
        <end position="325"/>
    </location>
</feature>
<dbReference type="InterPro" id="IPR036388">
    <property type="entry name" value="WH-like_DNA-bd_sf"/>
</dbReference>
<dbReference type="PANTHER" id="PTHR30126">
    <property type="entry name" value="HTH-TYPE TRANSCRIPTIONAL REGULATOR"/>
    <property type="match status" value="1"/>
</dbReference>
<dbReference type="EMBL" id="CM001022">
    <property type="protein sequence ID" value="EFQ22504.1"/>
    <property type="molecule type" value="Genomic_DNA"/>
</dbReference>
<evidence type="ECO:0000256" key="5">
    <source>
        <dbReference type="SAM" id="MobiDB-lite"/>
    </source>
</evidence>
<dbReference type="PANTHER" id="PTHR30126:SF100">
    <property type="entry name" value="LYSR-FAMILY TRANSCRIPTIONAL REGULATOR"/>
    <property type="match status" value="1"/>
</dbReference>
<feature type="domain" description="HTH lysR-type" evidence="6">
    <location>
        <begin position="1"/>
        <end position="58"/>
    </location>
</feature>
<dbReference type="SUPFAM" id="SSF53850">
    <property type="entry name" value="Periplasmic binding protein-like II"/>
    <property type="match status" value="1"/>
</dbReference>
<protein>
    <submittedName>
        <fullName evidence="7">Transcriptional regulator, LysR family</fullName>
    </submittedName>
</protein>
<dbReference type="InterPro" id="IPR036390">
    <property type="entry name" value="WH_DNA-bd_sf"/>
</dbReference>
<dbReference type="Gene3D" id="3.40.190.290">
    <property type="match status" value="1"/>
</dbReference>
<dbReference type="RefSeq" id="WP_006299642.1">
    <property type="nucleotide sequence ID" value="NZ_CM001022.1"/>
</dbReference>
<evidence type="ECO:0000259" key="6">
    <source>
        <dbReference type="PROSITE" id="PS50931"/>
    </source>
</evidence>
<dbReference type="FunFam" id="1.10.10.10:FF:000001">
    <property type="entry name" value="LysR family transcriptional regulator"/>
    <property type="match status" value="1"/>
</dbReference>
<dbReference type="OrthoDB" id="3586at2"/>
<dbReference type="STRING" id="584708.Apau_0064"/>
<dbReference type="CDD" id="cd05466">
    <property type="entry name" value="PBP2_LTTR_substrate"/>
    <property type="match status" value="1"/>
</dbReference>
<comment type="similarity">
    <text evidence="1">Belongs to the LysR transcriptional regulatory family.</text>
</comment>
<dbReference type="InterPro" id="IPR000847">
    <property type="entry name" value="LysR_HTH_N"/>
</dbReference>
<dbReference type="eggNOG" id="COG0583">
    <property type="taxonomic scope" value="Bacteria"/>
</dbReference>
<dbReference type="Proteomes" id="UP000005096">
    <property type="component" value="Chromosome"/>
</dbReference>
<evidence type="ECO:0000256" key="1">
    <source>
        <dbReference type="ARBA" id="ARBA00009437"/>
    </source>
</evidence>
<dbReference type="PaxDb" id="584708-Apau_0064"/>
<dbReference type="InterPro" id="IPR005119">
    <property type="entry name" value="LysR_subst-bd"/>
</dbReference>
<name>E3CW46_9BACT</name>
<dbReference type="SUPFAM" id="SSF46785">
    <property type="entry name" value="Winged helix' DNA-binding domain"/>
    <property type="match status" value="1"/>
</dbReference>
<evidence type="ECO:0000256" key="4">
    <source>
        <dbReference type="ARBA" id="ARBA00023163"/>
    </source>
</evidence>
<dbReference type="Pfam" id="PF00126">
    <property type="entry name" value="HTH_1"/>
    <property type="match status" value="1"/>
</dbReference>
<proteinExistence type="inferred from homology"/>
<keyword evidence="8" id="KW-1185">Reference proteome</keyword>
<evidence type="ECO:0000256" key="3">
    <source>
        <dbReference type="ARBA" id="ARBA00023125"/>
    </source>
</evidence>
<keyword evidence="3" id="KW-0238">DNA-binding</keyword>
<evidence type="ECO:0000313" key="7">
    <source>
        <dbReference type="EMBL" id="EFQ22504.1"/>
    </source>
</evidence>
<evidence type="ECO:0000256" key="2">
    <source>
        <dbReference type="ARBA" id="ARBA00023015"/>
    </source>
</evidence>
<dbReference type="PRINTS" id="PR00039">
    <property type="entry name" value="HTHLYSR"/>
</dbReference>
<dbReference type="HOGENOM" id="CLU_039613_6_1_0"/>
<organism evidence="7 8">
    <name type="scientific">Aminomonas paucivorans DSM 12260</name>
    <dbReference type="NCBI Taxonomy" id="584708"/>
    <lineage>
        <taxon>Bacteria</taxon>
        <taxon>Thermotogati</taxon>
        <taxon>Synergistota</taxon>
        <taxon>Synergistia</taxon>
        <taxon>Synergistales</taxon>
        <taxon>Synergistaceae</taxon>
        <taxon>Aminomonas</taxon>
    </lineage>
</organism>